<protein>
    <submittedName>
        <fullName evidence="1">Uncharacterized protein</fullName>
    </submittedName>
</protein>
<dbReference type="Proteomes" id="UP001295444">
    <property type="component" value="Chromosome 10"/>
</dbReference>
<accession>A0AAD1T797</accession>
<gene>
    <name evidence="1" type="ORF">PECUL_23A038536</name>
</gene>
<sequence length="129" mass="14027">MLLLAQCAAVTLMVCVIVTNWVVVKITEVVTGAIQKLCRDLNLQNTRPSSSRFCNQPLLGNLACNIGLMLITIGGYEKLPRLGKSPAGRPKDCGRHVGIEDAMPELTLVDPESQLHFRNHGATSNLFKA</sequence>
<dbReference type="AlphaFoldDB" id="A0AAD1T797"/>
<name>A0AAD1T797_PELCU</name>
<organism evidence="1 2">
    <name type="scientific">Pelobates cultripes</name>
    <name type="common">Western spadefoot toad</name>
    <dbReference type="NCBI Taxonomy" id="61616"/>
    <lineage>
        <taxon>Eukaryota</taxon>
        <taxon>Metazoa</taxon>
        <taxon>Chordata</taxon>
        <taxon>Craniata</taxon>
        <taxon>Vertebrata</taxon>
        <taxon>Euteleostomi</taxon>
        <taxon>Amphibia</taxon>
        <taxon>Batrachia</taxon>
        <taxon>Anura</taxon>
        <taxon>Pelobatoidea</taxon>
        <taxon>Pelobatidae</taxon>
        <taxon>Pelobates</taxon>
    </lineage>
</organism>
<evidence type="ECO:0000313" key="2">
    <source>
        <dbReference type="Proteomes" id="UP001295444"/>
    </source>
</evidence>
<keyword evidence="2" id="KW-1185">Reference proteome</keyword>
<proteinExistence type="predicted"/>
<evidence type="ECO:0000313" key="1">
    <source>
        <dbReference type="EMBL" id="CAH2320591.1"/>
    </source>
</evidence>
<dbReference type="EMBL" id="OW240921">
    <property type="protein sequence ID" value="CAH2320591.1"/>
    <property type="molecule type" value="Genomic_DNA"/>
</dbReference>
<reference evidence="1" key="1">
    <citation type="submission" date="2022-03" db="EMBL/GenBank/DDBJ databases">
        <authorList>
            <person name="Alioto T."/>
            <person name="Alioto T."/>
            <person name="Gomez Garrido J."/>
        </authorList>
    </citation>
    <scope>NUCLEOTIDE SEQUENCE</scope>
</reference>